<organism evidence="1 2">
    <name type="scientific">Spiromyces aspiralis</name>
    <dbReference type="NCBI Taxonomy" id="68401"/>
    <lineage>
        <taxon>Eukaryota</taxon>
        <taxon>Fungi</taxon>
        <taxon>Fungi incertae sedis</taxon>
        <taxon>Zoopagomycota</taxon>
        <taxon>Kickxellomycotina</taxon>
        <taxon>Kickxellomycetes</taxon>
        <taxon>Kickxellales</taxon>
        <taxon>Kickxellaceae</taxon>
        <taxon>Spiromyces</taxon>
    </lineage>
</organism>
<accession>A0ACC1HKB0</accession>
<sequence length="1660" mass="182544">MSIERPTSPSGSASFQATSPSQVCDRSTTSERTHGTDTASPPAAPVTPINANIADQESTGTSSPSWDHTPSESMCEEGVEAWPNIVDAEEDRLAEQCPTILPTASSALSASEALTIINYANTPGREGDRVYLIDRRWFNHFREWALGQDKLPPGRISTTHIVDSNGHLKPGLTEDDIVGMDYEYWTMLQLHYGEPNSPVFERRLVKSGNDLKIELYPPVIYLFRITSLCISPTNFHLSAGSNNDNNDDNDNNSMSLSPPCPSYASYSQAAANASTHPPAITVSAVMTLTELRDIIYSVACLPDSAIVRLWRFKQSNVAPTVLKSPQDSNSQHNQHQQKQQDVVGEEGQELTDSLPSYEGSLTSIQPTDTLIAPNDIPSGATVIELIDDTYLRDVGLDSGSIVAYEVKYNEHDPWPTDLTSPLSPTSASSQTSPLSYPPLSTPSSPHQPSDYAGIDSPSDSPILDSTFPALKDRPDSQPMSPAFPFSSSSSSLASSPQIRHASSMFTSSAPPQDLSPEFTPGLCGLINLGNTCYMNSALQCLSNTPALKDYFKAGIHTDEINPQNPLAKDGDIAMAYGSLVTKMWSGQYTSFRPYEFKAMIGRHSYPNYPFAGYGQQDAPEFVAFLLDCLHEDLNRIKNKPYIEIPGSNDRPDHELADEQWDIYKKRNDSVIVDLFQGQYRSKLQCPECKETSTTFDPFMYLTLPIPIKRKIFVDILYIPSDPRLAATEMRLCIDKDGTIGQMKELIARLKGVPSAKQLLAVEVYNHRIFQVFSDMYCVDEISRGDQIVVYQLAVDVNQIEADDSTSSYDDSDCGSGHEEDSNSRPNKDNALVCVLFTEMPLSDKSEDQPSCYHLSDRYSPNLFGDPLLLCIDKGQVRTVGHLYIQIARWFQRCVPSGMLGSLIQRFEQIISISIVDREDSSGSSAASSSSDDWTLENILELTSLIRFRVSRARGSTSADPENRHQRFYGTGFGRFGGGRPGTHANSTQFSRLSRQVDWDRLEPLVGAASKSQESSSLPTSQMEIEFADKAGGSGSASEAEGDANPAEMDAATDAGEKEREPDLKAQEEAETKSDQQMQGAAMNIEDTDGSEEQGGLTDIGSWLCQKVELHTNDIIVCECDTRGIAEFVTRQAAFSNGEASSPTPTHGGKDREDLAMFARSKASKYRMPRTDGPTDAEKLPLVPDVPIGTARQDSPGDERDSSLAVTQDVREDTPERVTLQRCIEEFTKPEQLGDADSWYCSKCKKHMQAHKKFDIWRVPEFLVIHLKRFEQARSWRKKLSGVVDFPIEGLDLTDVVAGNSEKRRKLNYDLYAVCEHMGGMGGGHYTALAKHADTGEWYHFNDSHVSKARGEPDEIVTGAAYMLFYRLRPEVGEEGPGSEKVSRLIKEHWERETATRQRQAAMRASDGNYDDEMGERESGIGKPAVEVGDVADGQQLKESTSGVTLTIVGVEAKPRHEDNADSLSEDSLCCASEPDTTPDPSSAATTVLSAAADRWDSLREGSDGSEDTLTSSPPLSVTEGDSYTEVQEDGEVERNAAKKDRKTWPTPKRIVRNTYKRIKNHRKNRMRGNSPRIRAGSNSSSSKSLSVNDGSDIGDSDDLTVDLVDAPSSPQSLDSPHKRTSPTYMSSAKVRRRTSATAESIQMDAMEVEESGGNGDRNTA</sequence>
<evidence type="ECO:0000313" key="2">
    <source>
        <dbReference type="Proteomes" id="UP001145114"/>
    </source>
</evidence>
<protein>
    <submittedName>
        <fullName evidence="1">Uncharacterized protein</fullName>
    </submittedName>
</protein>
<name>A0ACC1HKB0_9FUNG</name>
<comment type="caution">
    <text evidence="1">The sequence shown here is derived from an EMBL/GenBank/DDBJ whole genome shotgun (WGS) entry which is preliminary data.</text>
</comment>
<evidence type="ECO:0000313" key="1">
    <source>
        <dbReference type="EMBL" id="KAJ1675776.1"/>
    </source>
</evidence>
<reference evidence="1" key="1">
    <citation type="submission" date="2022-06" db="EMBL/GenBank/DDBJ databases">
        <title>Phylogenomic reconstructions and comparative analyses of Kickxellomycotina fungi.</title>
        <authorList>
            <person name="Reynolds N.K."/>
            <person name="Stajich J.E."/>
            <person name="Barry K."/>
            <person name="Grigoriev I.V."/>
            <person name="Crous P."/>
            <person name="Smith M.E."/>
        </authorList>
    </citation>
    <scope>NUCLEOTIDE SEQUENCE</scope>
    <source>
        <strain evidence="1">RSA 2271</strain>
    </source>
</reference>
<gene>
    <name evidence="1" type="ORF">EV182_000600</name>
</gene>
<proteinExistence type="predicted"/>
<dbReference type="Proteomes" id="UP001145114">
    <property type="component" value="Unassembled WGS sequence"/>
</dbReference>
<dbReference type="EMBL" id="JAMZIH010005176">
    <property type="protein sequence ID" value="KAJ1675776.1"/>
    <property type="molecule type" value="Genomic_DNA"/>
</dbReference>
<keyword evidence="2" id="KW-1185">Reference proteome</keyword>